<accession>A0ABM6F959</accession>
<dbReference type="RefSeq" id="WP_071016384.1">
    <property type="nucleotide sequence ID" value="NZ_CP017754.1"/>
</dbReference>
<dbReference type="GO" id="GO:0032259">
    <property type="term" value="P:methylation"/>
    <property type="evidence" value="ECO:0007669"/>
    <property type="project" value="UniProtKB-KW"/>
</dbReference>
<feature type="domain" description="Methyltransferase" evidence="1">
    <location>
        <begin position="44"/>
        <end position="140"/>
    </location>
</feature>
<dbReference type="Gene3D" id="3.40.50.150">
    <property type="entry name" value="Vaccinia Virus protein VP39"/>
    <property type="match status" value="1"/>
</dbReference>
<dbReference type="Proteomes" id="UP000177515">
    <property type="component" value="Chromosome 1"/>
</dbReference>
<dbReference type="PANTHER" id="PTHR12843">
    <property type="entry name" value="PROTEIN-LYSINE N-METHYLTRANSFERASE METTL10"/>
    <property type="match status" value="1"/>
</dbReference>
<keyword evidence="3" id="KW-1185">Reference proteome</keyword>
<dbReference type="EMBL" id="CP017754">
    <property type="protein sequence ID" value="AOZ08115.1"/>
    <property type="molecule type" value="Genomic_DNA"/>
</dbReference>
<reference evidence="2 3" key="1">
    <citation type="submission" date="2016-10" db="EMBL/GenBank/DDBJ databases">
        <title>Complete genome sequences of three Cupriavidus strains isolated from various Malaysian environments.</title>
        <authorList>
            <person name="Abdullah A.A.-A."/>
            <person name="Shafie N.A.H."/>
            <person name="Lau N.S."/>
        </authorList>
    </citation>
    <scope>NUCLEOTIDE SEQUENCE [LARGE SCALE GENOMIC DNA]</scope>
    <source>
        <strain evidence="2 3">USMAA1020</strain>
    </source>
</reference>
<name>A0ABM6F959_9BURK</name>
<dbReference type="PANTHER" id="PTHR12843:SF5">
    <property type="entry name" value="EEF1A LYSINE METHYLTRANSFERASE 2"/>
    <property type="match status" value="1"/>
</dbReference>
<protein>
    <submittedName>
        <fullName evidence="2">Methyltransferase</fullName>
    </submittedName>
</protein>
<evidence type="ECO:0000313" key="3">
    <source>
        <dbReference type="Proteomes" id="UP000177515"/>
    </source>
</evidence>
<keyword evidence="2" id="KW-0808">Transferase</keyword>
<dbReference type="SUPFAM" id="SSF53335">
    <property type="entry name" value="S-adenosyl-L-methionine-dependent methyltransferases"/>
    <property type="match status" value="1"/>
</dbReference>
<dbReference type="Pfam" id="PF13649">
    <property type="entry name" value="Methyltransf_25"/>
    <property type="match status" value="1"/>
</dbReference>
<keyword evidence="2" id="KW-0489">Methyltransferase</keyword>
<proteinExistence type="predicted"/>
<dbReference type="GO" id="GO:0008168">
    <property type="term" value="F:methyltransferase activity"/>
    <property type="evidence" value="ECO:0007669"/>
    <property type="project" value="UniProtKB-KW"/>
</dbReference>
<dbReference type="InterPro" id="IPR029063">
    <property type="entry name" value="SAM-dependent_MTases_sf"/>
</dbReference>
<evidence type="ECO:0000259" key="1">
    <source>
        <dbReference type="Pfam" id="PF13649"/>
    </source>
</evidence>
<dbReference type="InterPro" id="IPR041698">
    <property type="entry name" value="Methyltransf_25"/>
</dbReference>
<evidence type="ECO:0000313" key="2">
    <source>
        <dbReference type="EMBL" id="AOZ08115.1"/>
    </source>
</evidence>
<gene>
    <name evidence="2" type="ORF">BKK80_11750</name>
</gene>
<sequence>MNSKKHWEAVYGSKSADAVSWYAPHLQTSLRYIQRAAPDRHSRIIDIGGGEATLVDDLLAAGYENLAVLDLSETALAATRLRLGTAAAAVQWLAADVLESDFAPDSLDVWHDRAVFHFLTTDLQRRRYVQQVLKALRVGGHAIVATFGPDGPLQCSGLDVARYAPEQLHGTFGAPFQLMDSTTEIHTTPWGAPQQFTYCFCRMQER</sequence>
<organism evidence="2 3">
    <name type="scientific">Cupriavidus malaysiensis</name>
    <dbReference type="NCBI Taxonomy" id="367825"/>
    <lineage>
        <taxon>Bacteria</taxon>
        <taxon>Pseudomonadati</taxon>
        <taxon>Pseudomonadota</taxon>
        <taxon>Betaproteobacteria</taxon>
        <taxon>Burkholderiales</taxon>
        <taxon>Burkholderiaceae</taxon>
        <taxon>Cupriavidus</taxon>
    </lineage>
</organism>